<name>E6U5H6_ETHHY</name>
<dbReference type="EMBL" id="CP002400">
    <property type="protein sequence ID" value="ADU25643.1"/>
    <property type="molecule type" value="Genomic_DNA"/>
</dbReference>
<dbReference type="CDD" id="cd00130">
    <property type="entry name" value="PAS"/>
    <property type="match status" value="1"/>
</dbReference>
<dbReference type="Pfam" id="PF13237">
    <property type="entry name" value="Fer4_10"/>
    <property type="match status" value="1"/>
</dbReference>
<feature type="domain" description="4Fe-4S ferredoxin-type" evidence="5">
    <location>
        <begin position="3"/>
        <end position="28"/>
    </location>
</feature>
<dbReference type="HOGENOM" id="CLU_027268_0_0_9"/>
<feature type="domain" description="4Fe-4S" evidence="6">
    <location>
        <begin position="353"/>
        <end position="414"/>
    </location>
</feature>
<dbReference type="STRING" id="663278.Ethha_0052"/>
<evidence type="ECO:0000256" key="4">
    <source>
        <dbReference type="ARBA" id="ARBA00023014"/>
    </source>
</evidence>
<proteinExistence type="predicted"/>
<evidence type="ECO:0000313" key="8">
    <source>
        <dbReference type="Proteomes" id="UP000001551"/>
    </source>
</evidence>
<dbReference type="InterPro" id="IPR017900">
    <property type="entry name" value="4Fe4S_Fe_S_CS"/>
</dbReference>
<keyword evidence="8" id="KW-1185">Reference proteome</keyword>
<dbReference type="GO" id="GO:0046872">
    <property type="term" value="F:metal ion binding"/>
    <property type="evidence" value="ECO:0007669"/>
    <property type="project" value="UniProtKB-KW"/>
</dbReference>
<evidence type="ECO:0000256" key="3">
    <source>
        <dbReference type="ARBA" id="ARBA00023004"/>
    </source>
</evidence>
<dbReference type="Gene3D" id="1.10.15.40">
    <property type="entry name" value="Electron transport complex subunit B, putative Fe-S cluster"/>
    <property type="match status" value="1"/>
</dbReference>
<dbReference type="eggNOG" id="COG4624">
    <property type="taxonomic scope" value="Bacteria"/>
</dbReference>
<evidence type="ECO:0000256" key="1">
    <source>
        <dbReference type="ARBA" id="ARBA00022485"/>
    </source>
</evidence>
<dbReference type="InterPro" id="IPR000014">
    <property type="entry name" value="PAS"/>
</dbReference>
<dbReference type="KEGG" id="eha:Ethha_0052"/>
<keyword evidence="1" id="KW-0004">4Fe-4S</keyword>
<dbReference type="Proteomes" id="UP000001551">
    <property type="component" value="Chromosome"/>
</dbReference>
<dbReference type="InterPro" id="IPR017896">
    <property type="entry name" value="4Fe4S_Fe-S-bd"/>
</dbReference>
<evidence type="ECO:0000256" key="2">
    <source>
        <dbReference type="ARBA" id="ARBA00022723"/>
    </source>
</evidence>
<dbReference type="PROSITE" id="PS00198">
    <property type="entry name" value="4FE4S_FER_1"/>
    <property type="match status" value="1"/>
</dbReference>
<organism evidence="7 8">
    <name type="scientific">Ethanoligenens harbinense (strain DSM 18485 / JCM 12961 / CGMCC 1.5033 / YUAN-3)</name>
    <dbReference type="NCBI Taxonomy" id="663278"/>
    <lineage>
        <taxon>Bacteria</taxon>
        <taxon>Bacillati</taxon>
        <taxon>Bacillota</taxon>
        <taxon>Clostridia</taxon>
        <taxon>Eubacteriales</taxon>
        <taxon>Oscillospiraceae</taxon>
        <taxon>Ethanoligenens</taxon>
    </lineage>
</organism>
<sequence>MNTIMGLSRADCRGCYKCIRACPVKSLSCLDEQVRVVDGECIYCGRCLLICPQNAKYIRDDLEKVRSAIAAGEKLYASVEPSCQAAFPGVDMGKMASALSALGFVHAEPVTVGAAQVTRAYDAASVSWKAPNLITTACPSIYLLVQRHYPELVEQLAPTVSFAVAHARIIRQIYGPRARVVSIGPCISQKHDAQDGESGNALYASLTFSELAAWFASAGIDPREMKRKPMGTVAYDYFARPGGVIHHLAKETRRKWECVAVDGVDRCAEVLESVRRDGLSGYFLELTACAGGCLGGPILRMMNVPYLTAKDALVHGPRQETPGPRLLTQGVEADLSRSFRKLAPRRSPIREEEIASVLARMGKTSVKQELNCGCCGYSTCREKAVAVIHGKADISMCVPYMRELAESMSATVVENIPTGVLILNEKLQVEHINPAAVALLHVRGEICGRSVGALLPSNDFYQVLSTGENILHHKVRYEKPGIVVSQSVVRVQSARTVIVLLEDITHKELESEKHRVMTEETAQFAREVVEKQMRVVQQIAGLLGETAMETKLALSKLTNTLVEQAGEEHDASH</sequence>
<dbReference type="GO" id="GO:0051539">
    <property type="term" value="F:4 iron, 4 sulfur cluster binding"/>
    <property type="evidence" value="ECO:0007669"/>
    <property type="project" value="UniProtKB-KW"/>
</dbReference>
<dbReference type="Pfam" id="PF02906">
    <property type="entry name" value="Fe_hyd_lg_C"/>
    <property type="match status" value="1"/>
</dbReference>
<keyword evidence="2" id="KW-0479">Metal-binding</keyword>
<evidence type="ECO:0000313" key="7">
    <source>
        <dbReference type="EMBL" id="ADU25643.1"/>
    </source>
</evidence>
<evidence type="ECO:0000259" key="6">
    <source>
        <dbReference type="PROSITE" id="PS51656"/>
    </source>
</evidence>
<dbReference type="eggNOG" id="COG2221">
    <property type="taxonomic scope" value="Bacteria"/>
</dbReference>
<dbReference type="SMART" id="SM00091">
    <property type="entry name" value="PAS"/>
    <property type="match status" value="1"/>
</dbReference>
<feature type="domain" description="4Fe-4S ferredoxin-type" evidence="5">
    <location>
        <begin position="32"/>
        <end position="61"/>
    </location>
</feature>
<dbReference type="SUPFAM" id="SSF53920">
    <property type="entry name" value="Fe-only hydrogenase"/>
    <property type="match status" value="1"/>
</dbReference>
<dbReference type="Pfam" id="PF04060">
    <property type="entry name" value="FeS"/>
    <property type="match status" value="1"/>
</dbReference>
<dbReference type="PROSITE" id="PS51379">
    <property type="entry name" value="4FE4S_FER_2"/>
    <property type="match status" value="2"/>
</dbReference>
<keyword evidence="4" id="KW-0411">Iron-sulfur</keyword>
<dbReference type="InterPro" id="IPR004108">
    <property type="entry name" value="Fe_hydrogenase_lsu_C"/>
</dbReference>
<evidence type="ECO:0000259" key="5">
    <source>
        <dbReference type="PROSITE" id="PS51379"/>
    </source>
</evidence>
<dbReference type="RefSeq" id="WP_013484024.1">
    <property type="nucleotide sequence ID" value="NC_014828.1"/>
</dbReference>
<dbReference type="Pfam" id="PF13188">
    <property type="entry name" value="PAS_8"/>
    <property type="match status" value="1"/>
</dbReference>
<reference evidence="7 8" key="1">
    <citation type="submission" date="2010-12" db="EMBL/GenBank/DDBJ databases">
        <title>Complete sequence of Ethanoligenens harbinense YUAN-3.</title>
        <authorList>
            <person name="Lucas S."/>
            <person name="Copeland A."/>
            <person name="Lapidus A."/>
            <person name="Cheng J.-F."/>
            <person name="Bruce D."/>
            <person name="Goodwin L."/>
            <person name="Pitluck S."/>
            <person name="Chertkov O."/>
            <person name="Misra M."/>
            <person name="Detter J.C."/>
            <person name="Han C."/>
            <person name="Tapia R."/>
            <person name="Land M."/>
            <person name="Hauser L."/>
            <person name="Jeffries C."/>
            <person name="Kyrpides N."/>
            <person name="Ivanova N."/>
            <person name="Mikhailova N."/>
            <person name="Wang A."/>
            <person name="Mouttaki H."/>
            <person name="He Z."/>
            <person name="Zhou J."/>
            <person name="Hemme C.L."/>
            <person name="Woyke T."/>
        </authorList>
    </citation>
    <scope>NUCLEOTIDE SEQUENCE [LARGE SCALE GENOMIC DNA]</scope>
    <source>
        <strain evidence="8">DSM 18485 / JCM 12961 / CGMCC 1.5033 / YUAN-3</strain>
    </source>
</reference>
<dbReference type="Gene3D" id="3.40.950.10">
    <property type="entry name" value="Fe-only Hydrogenase (Larger Subunit), Chain L, domain 3"/>
    <property type="match status" value="1"/>
</dbReference>
<dbReference type="Gene3D" id="3.30.450.20">
    <property type="entry name" value="PAS domain"/>
    <property type="match status" value="1"/>
</dbReference>
<dbReference type="AlphaFoldDB" id="E6U5H6"/>
<dbReference type="PROSITE" id="PS51656">
    <property type="entry name" value="4FE4S"/>
    <property type="match status" value="1"/>
</dbReference>
<dbReference type="InterPro" id="IPR009016">
    <property type="entry name" value="Fe_hydrogenase"/>
</dbReference>
<dbReference type="Gene3D" id="3.30.70.20">
    <property type="match status" value="1"/>
</dbReference>
<dbReference type="SUPFAM" id="SSF55785">
    <property type="entry name" value="PYP-like sensor domain (PAS domain)"/>
    <property type="match status" value="1"/>
</dbReference>
<accession>E6U5H6</accession>
<protein>
    <submittedName>
        <fullName evidence="7">Putative PAS/PAC sensor protein</fullName>
    </submittedName>
</protein>
<dbReference type="SUPFAM" id="SSF54862">
    <property type="entry name" value="4Fe-4S ferredoxins"/>
    <property type="match status" value="1"/>
</dbReference>
<keyword evidence="3" id="KW-0408">Iron</keyword>
<gene>
    <name evidence="7" type="ordered locus">Ethha_0052</name>
</gene>
<dbReference type="InterPro" id="IPR007202">
    <property type="entry name" value="4Fe-4S_dom"/>
</dbReference>
<dbReference type="InterPro" id="IPR035965">
    <property type="entry name" value="PAS-like_dom_sf"/>
</dbReference>